<comment type="caution">
    <text evidence="1">The sequence shown here is derived from an EMBL/GenBank/DDBJ whole genome shotgun (WGS) entry which is preliminary data.</text>
</comment>
<evidence type="ECO:0000313" key="2">
    <source>
        <dbReference type="Proteomes" id="UP001144204"/>
    </source>
</evidence>
<dbReference type="AlphaFoldDB" id="A0A9W6ESP1"/>
<reference evidence="1" key="1">
    <citation type="submission" date="2022-07" db="EMBL/GenBank/DDBJ databases">
        <authorList>
            <person name="Kouya T."/>
            <person name="Ishiyama Y."/>
        </authorList>
    </citation>
    <scope>NUCLEOTIDE SEQUENCE</scope>
    <source>
        <strain evidence="1">WR16-4</strain>
    </source>
</reference>
<protein>
    <submittedName>
        <fullName evidence="1">Uncharacterized protein</fullName>
    </submittedName>
</protein>
<accession>A0A9W6ESP1</accession>
<reference evidence="1" key="2">
    <citation type="journal article" date="2023" name="PLoS ONE">
        <title>Philodulcilactobacillus myokoensis gen. nov., sp. nov., a fructophilic, acidophilic, and agar-phobic lactic acid bacterium isolated from fermented vegetable extracts.</title>
        <authorList>
            <person name="Kouya T."/>
            <person name="Ishiyama Y."/>
            <person name="Ohashi S."/>
            <person name="Kumakubo R."/>
            <person name="Yamazaki T."/>
            <person name="Otaki T."/>
        </authorList>
    </citation>
    <scope>NUCLEOTIDE SEQUENCE</scope>
    <source>
        <strain evidence="1">WR16-4</strain>
    </source>
</reference>
<dbReference type="EMBL" id="BRPL01000002">
    <property type="protein sequence ID" value="GLB46344.1"/>
    <property type="molecule type" value="Genomic_DNA"/>
</dbReference>
<keyword evidence="2" id="KW-1185">Reference proteome</keyword>
<sequence length="60" mass="6955">MIKLIVFNKMTDIFTFQILKRFDNLIVISSLINNLDSKVLVVIIKRIGMTKLAVRGWFNA</sequence>
<name>A0A9W6ESP1_9LACO</name>
<organism evidence="1 2">
    <name type="scientific">Philodulcilactobacillus myokoensis</name>
    <dbReference type="NCBI Taxonomy" id="2929573"/>
    <lineage>
        <taxon>Bacteria</taxon>
        <taxon>Bacillati</taxon>
        <taxon>Bacillota</taxon>
        <taxon>Bacilli</taxon>
        <taxon>Lactobacillales</taxon>
        <taxon>Lactobacillaceae</taxon>
        <taxon>Philodulcilactobacillus</taxon>
    </lineage>
</organism>
<dbReference type="Proteomes" id="UP001144204">
    <property type="component" value="Unassembled WGS sequence"/>
</dbReference>
<gene>
    <name evidence="1" type="ORF">WR164_03230</name>
</gene>
<evidence type="ECO:0000313" key="1">
    <source>
        <dbReference type="EMBL" id="GLB46344.1"/>
    </source>
</evidence>
<proteinExistence type="predicted"/>